<dbReference type="Proteomes" id="UP000836841">
    <property type="component" value="Chromosome 7"/>
</dbReference>
<dbReference type="PANTHER" id="PTHR31033:SF18">
    <property type="entry name" value="OS06G0115800 PROTEIN"/>
    <property type="match status" value="1"/>
</dbReference>
<dbReference type="PANTHER" id="PTHR31033">
    <property type="entry name" value="PROTEIN, PUTATIVE-RELATED"/>
    <property type="match status" value="1"/>
</dbReference>
<dbReference type="AlphaFoldDB" id="A0AAU9T6D0"/>
<organism evidence="3 4">
    <name type="scientific">Thlaspi arvense</name>
    <name type="common">Field penny-cress</name>
    <dbReference type="NCBI Taxonomy" id="13288"/>
    <lineage>
        <taxon>Eukaryota</taxon>
        <taxon>Viridiplantae</taxon>
        <taxon>Streptophyta</taxon>
        <taxon>Embryophyta</taxon>
        <taxon>Tracheophyta</taxon>
        <taxon>Spermatophyta</taxon>
        <taxon>Magnoliopsida</taxon>
        <taxon>eudicotyledons</taxon>
        <taxon>Gunneridae</taxon>
        <taxon>Pentapetalae</taxon>
        <taxon>rosids</taxon>
        <taxon>malvids</taxon>
        <taxon>Brassicales</taxon>
        <taxon>Brassicaceae</taxon>
        <taxon>Thlaspideae</taxon>
        <taxon>Thlaspi</taxon>
    </lineage>
</organism>
<keyword evidence="4" id="KW-1185">Reference proteome</keyword>
<proteinExistence type="predicted"/>
<sequence>MKRICSSVILYFVKFTAIIAMNQESSECPFAAESIQRCPFLRNINKPTNFSFSSLSFPIPGGKGPIFEDGPGFDSAFKLFHGKDGVVPLSQHSSFGGDLQGETALPRAPQFNPLAGKVATISLSAFGPGGPFGFGPFSEKWKKQQKKPKPSNNQQKPGDTSKHEAVGDEWLKSGNCPIAKSYRAVSHVIPIVASAMKLPPGMKLKCPAPIIAARAALSKTPLVKSLRPQPLPAKVLAIALMGMAANVPLGVWREHTVKFSPSWFLAVHAAVPFIAMLRKSVLMPKTAMALTIGASILGQVIGSRAERYRLIALAEKEKVAHVEVFSGSHCGAEEGVKDVRYHVNVGQSAKSTGLCY</sequence>
<evidence type="ECO:0000256" key="2">
    <source>
        <dbReference type="SAM" id="SignalP"/>
    </source>
</evidence>
<evidence type="ECO:0000313" key="4">
    <source>
        <dbReference type="Proteomes" id="UP000836841"/>
    </source>
</evidence>
<dbReference type="GO" id="GO:0009507">
    <property type="term" value="C:chloroplast"/>
    <property type="evidence" value="ECO:0007669"/>
    <property type="project" value="TreeGrafter"/>
</dbReference>
<name>A0AAU9T6D0_THLAR</name>
<reference evidence="3 4" key="1">
    <citation type="submission" date="2022-03" db="EMBL/GenBank/DDBJ databases">
        <authorList>
            <person name="Nunn A."/>
            <person name="Chopra R."/>
            <person name="Nunn A."/>
            <person name="Contreras Garrido A."/>
        </authorList>
    </citation>
    <scope>NUCLEOTIDE SEQUENCE [LARGE SCALE GENOMIC DNA]</scope>
</reference>
<dbReference type="EMBL" id="OU466863">
    <property type="protein sequence ID" value="CAH2078560.1"/>
    <property type="molecule type" value="Genomic_DNA"/>
</dbReference>
<feature type="region of interest" description="Disordered" evidence="1">
    <location>
        <begin position="137"/>
        <end position="167"/>
    </location>
</feature>
<evidence type="ECO:0000313" key="3">
    <source>
        <dbReference type="EMBL" id="CAH2078560.1"/>
    </source>
</evidence>
<feature type="chain" id="PRO_5043897239" evidence="2">
    <location>
        <begin position="21"/>
        <end position="356"/>
    </location>
</feature>
<accession>A0AAU9T6D0</accession>
<evidence type="ECO:0000256" key="1">
    <source>
        <dbReference type="SAM" id="MobiDB-lite"/>
    </source>
</evidence>
<keyword evidence="2" id="KW-0732">Signal</keyword>
<feature type="signal peptide" evidence="2">
    <location>
        <begin position="1"/>
        <end position="20"/>
    </location>
</feature>
<gene>
    <name evidence="3" type="ORF">TAV2_LOCUS23111</name>
</gene>
<protein>
    <submittedName>
        <fullName evidence="3">Uncharacterized protein</fullName>
    </submittedName>
</protein>